<dbReference type="NCBIfam" id="TIGR00073">
    <property type="entry name" value="hypB"/>
    <property type="match status" value="1"/>
</dbReference>
<protein>
    <submittedName>
        <fullName evidence="9">Hydrogenase nickel incorporation protein HypB</fullName>
    </submittedName>
</protein>
<keyword evidence="3" id="KW-0479">Metal-binding</keyword>
<evidence type="ECO:0000256" key="3">
    <source>
        <dbReference type="ARBA" id="ARBA00022723"/>
    </source>
</evidence>
<dbReference type="Proteomes" id="UP000192738">
    <property type="component" value="Unassembled WGS sequence"/>
</dbReference>
<dbReference type="InterPro" id="IPR003495">
    <property type="entry name" value="CobW/HypB/UreG_nucleotide-bd"/>
</dbReference>
<dbReference type="GO" id="GO:0016151">
    <property type="term" value="F:nickel cation binding"/>
    <property type="evidence" value="ECO:0007669"/>
    <property type="project" value="InterPro"/>
</dbReference>
<reference evidence="9 10" key="1">
    <citation type="submission" date="2017-04" db="EMBL/GenBank/DDBJ databases">
        <authorList>
            <person name="Afonso C.L."/>
            <person name="Miller P.J."/>
            <person name="Scott M.A."/>
            <person name="Spackman E."/>
            <person name="Goraichik I."/>
            <person name="Dimitrov K.M."/>
            <person name="Suarez D.L."/>
            <person name="Swayne D.E."/>
        </authorList>
    </citation>
    <scope>NUCLEOTIDE SEQUENCE [LARGE SCALE GENOMIC DNA]</scope>
    <source>
        <strain evidence="9 10">DSM 5090</strain>
    </source>
</reference>
<dbReference type="RefSeq" id="WP_084576986.1">
    <property type="nucleotide sequence ID" value="NZ_CP155572.1"/>
</dbReference>
<dbReference type="SUPFAM" id="SSF52540">
    <property type="entry name" value="P-loop containing nucleoside triphosphate hydrolases"/>
    <property type="match status" value="1"/>
</dbReference>
<sequence length="222" mass="24283">MEIPVMSNILDKNDQIAAELNSVLTSRGIFVVNLLGSPGCGKTSLLEQTVSLLNNELKLAIIEGDLYTSKDADRLAAYGTPVVQINTQGGCHLDAAMVKAALSQLDLDPIDILIVENVGNLVCPAEFNVGEHAKVVVLSTTEGEDKPLKYPLVFRQSEAVILNKIDLLPYTSFAMDDAIRDIKGLNPQAELLQTSCRTGEGLTTWIEWLKMRASQTREMRKL</sequence>
<dbReference type="EMBL" id="FWXI01000015">
    <property type="protein sequence ID" value="SMC95674.1"/>
    <property type="molecule type" value="Genomic_DNA"/>
</dbReference>
<keyword evidence="5" id="KW-0378">Hydrolase</keyword>
<dbReference type="PANTHER" id="PTHR30134">
    <property type="entry name" value="HYDROGENASE PROTEIN ASSEMBLY PROTEIN, NICKEL CHAPERONE"/>
    <property type="match status" value="1"/>
</dbReference>
<dbReference type="STRING" id="112901.SAMN04488500_11531"/>
<keyword evidence="6" id="KW-0862">Zinc</keyword>
<name>A0A1W2DEJ1_9FIRM</name>
<dbReference type="PANTHER" id="PTHR30134:SF2">
    <property type="entry name" value="HYDROGENASE MATURATION FACTOR HYPB"/>
    <property type="match status" value="1"/>
</dbReference>
<proteinExistence type="inferred from homology"/>
<feature type="domain" description="CobW/HypB/UreG nucleotide-binding" evidence="8">
    <location>
        <begin position="31"/>
        <end position="192"/>
    </location>
</feature>
<dbReference type="GO" id="GO:0003924">
    <property type="term" value="F:GTPase activity"/>
    <property type="evidence" value="ECO:0007669"/>
    <property type="project" value="InterPro"/>
</dbReference>
<comment type="similarity">
    <text evidence="1">Belongs to the SIMIBI class G3E GTPase family. HypB/HupM subfamily.</text>
</comment>
<keyword evidence="10" id="KW-1185">Reference proteome</keyword>
<evidence type="ECO:0000256" key="7">
    <source>
        <dbReference type="ARBA" id="ARBA00023134"/>
    </source>
</evidence>
<dbReference type="GO" id="GO:0008270">
    <property type="term" value="F:zinc ion binding"/>
    <property type="evidence" value="ECO:0007669"/>
    <property type="project" value="TreeGrafter"/>
</dbReference>
<gene>
    <name evidence="9" type="ORF">SAMN04488500_11531</name>
</gene>
<dbReference type="Pfam" id="PF02492">
    <property type="entry name" value="cobW"/>
    <property type="match status" value="1"/>
</dbReference>
<keyword evidence="7" id="KW-0342">GTP-binding</keyword>
<dbReference type="GO" id="GO:0005525">
    <property type="term" value="F:GTP binding"/>
    <property type="evidence" value="ECO:0007669"/>
    <property type="project" value="UniProtKB-KW"/>
</dbReference>
<dbReference type="OrthoDB" id="9802035at2"/>
<keyword evidence="4" id="KW-0547">Nucleotide-binding</keyword>
<dbReference type="InterPro" id="IPR004392">
    <property type="entry name" value="Hyd_mat_HypB"/>
</dbReference>
<dbReference type="InterPro" id="IPR027417">
    <property type="entry name" value="P-loop_NTPase"/>
</dbReference>
<organism evidence="9 10">
    <name type="scientific">Sporomusa malonica</name>
    <dbReference type="NCBI Taxonomy" id="112901"/>
    <lineage>
        <taxon>Bacteria</taxon>
        <taxon>Bacillati</taxon>
        <taxon>Bacillota</taxon>
        <taxon>Negativicutes</taxon>
        <taxon>Selenomonadales</taxon>
        <taxon>Sporomusaceae</taxon>
        <taxon>Sporomusa</taxon>
    </lineage>
</organism>
<evidence type="ECO:0000259" key="8">
    <source>
        <dbReference type="Pfam" id="PF02492"/>
    </source>
</evidence>
<evidence type="ECO:0000256" key="6">
    <source>
        <dbReference type="ARBA" id="ARBA00022833"/>
    </source>
</evidence>
<dbReference type="AlphaFoldDB" id="A0A1W2DEJ1"/>
<dbReference type="CDD" id="cd05390">
    <property type="entry name" value="HypB"/>
    <property type="match status" value="1"/>
</dbReference>
<evidence type="ECO:0000313" key="9">
    <source>
        <dbReference type="EMBL" id="SMC95674.1"/>
    </source>
</evidence>
<evidence type="ECO:0000256" key="4">
    <source>
        <dbReference type="ARBA" id="ARBA00022741"/>
    </source>
</evidence>
<evidence type="ECO:0000256" key="2">
    <source>
        <dbReference type="ARBA" id="ARBA00022596"/>
    </source>
</evidence>
<accession>A0A1W2DEJ1</accession>
<dbReference type="GO" id="GO:0051604">
    <property type="term" value="P:protein maturation"/>
    <property type="evidence" value="ECO:0007669"/>
    <property type="project" value="InterPro"/>
</dbReference>
<keyword evidence="2" id="KW-0533">Nickel</keyword>
<dbReference type="PIRSF" id="PIRSF005624">
    <property type="entry name" value="Ni-bind_GTPase"/>
    <property type="match status" value="1"/>
</dbReference>
<evidence type="ECO:0000256" key="5">
    <source>
        <dbReference type="ARBA" id="ARBA00022801"/>
    </source>
</evidence>
<dbReference type="Gene3D" id="3.40.50.300">
    <property type="entry name" value="P-loop containing nucleotide triphosphate hydrolases"/>
    <property type="match status" value="1"/>
</dbReference>
<evidence type="ECO:0000313" key="10">
    <source>
        <dbReference type="Proteomes" id="UP000192738"/>
    </source>
</evidence>
<evidence type="ECO:0000256" key="1">
    <source>
        <dbReference type="ARBA" id="ARBA00006211"/>
    </source>
</evidence>